<dbReference type="EMBL" id="JAAGWQ010000249">
    <property type="protein sequence ID" value="KAF5658212.1"/>
    <property type="molecule type" value="Genomic_DNA"/>
</dbReference>
<dbReference type="PANTHER" id="PTHR24180:SF45">
    <property type="entry name" value="POLY [ADP-RIBOSE] POLYMERASE TANKYRASE"/>
    <property type="match status" value="1"/>
</dbReference>
<dbReference type="AlphaFoldDB" id="A0A8H5SV19"/>
<dbReference type="SUPFAM" id="SSF48403">
    <property type="entry name" value="Ankyrin repeat"/>
    <property type="match status" value="1"/>
</dbReference>
<evidence type="ECO:0000313" key="3">
    <source>
        <dbReference type="EMBL" id="KAF5658212.1"/>
    </source>
</evidence>
<keyword evidence="4" id="KW-1185">Reference proteome</keyword>
<dbReference type="InterPro" id="IPR051637">
    <property type="entry name" value="Ank_repeat_dom-contain_49"/>
</dbReference>
<protein>
    <submittedName>
        <fullName evidence="3">Ankyrin protein</fullName>
    </submittedName>
</protein>
<dbReference type="SMART" id="SM00248">
    <property type="entry name" value="ANK"/>
    <property type="match status" value="4"/>
</dbReference>
<dbReference type="InterPro" id="IPR036770">
    <property type="entry name" value="Ankyrin_rpt-contain_sf"/>
</dbReference>
<dbReference type="Gene3D" id="1.25.40.20">
    <property type="entry name" value="Ankyrin repeat-containing domain"/>
    <property type="match status" value="1"/>
</dbReference>
<reference evidence="3 4" key="1">
    <citation type="submission" date="2020-05" db="EMBL/GenBank/DDBJ databases">
        <title>Identification and distribution of gene clusters putatively required for synthesis of sphingolipid metabolism inhibitors in phylogenetically diverse species of the filamentous fungus Fusarium.</title>
        <authorList>
            <person name="Kim H.-S."/>
            <person name="Busman M."/>
            <person name="Brown D.W."/>
            <person name="Divon H."/>
            <person name="Uhlig S."/>
            <person name="Proctor R.H."/>
        </authorList>
    </citation>
    <scope>NUCLEOTIDE SEQUENCE [LARGE SCALE GENOMIC DNA]</scope>
    <source>
        <strain evidence="3 4">NRRL 20693</strain>
    </source>
</reference>
<accession>A0A8H5SV19</accession>
<dbReference type="PANTHER" id="PTHR24180">
    <property type="entry name" value="CYCLIN-DEPENDENT KINASE INHIBITOR 2C-RELATED"/>
    <property type="match status" value="1"/>
</dbReference>
<sequence length="282" mass="31204">MELPALDEIKPLYDQFTEGAAERIGGADRRLQPYVTTTDEDGSVLYEEKGFPLLDIIVLQNDARALGQYLTNAPWAIPRAPAIPAELEGDSPDSDYFLLAARSGSLDVLQMLLAHGDKGEDPQPPTQIRFKERGYELLNEAAKWGHVEMVRFLLEHQPLYADIHERDPQGFTPIASAASFYATRFIIPSSAEGVSASRNEAIINLLLDRGACACDIVLPKEGTEKSPDTVLTLAARWASHGLITTLINRGADVHAKVTKRTWALRFWNEYGDDLELDALFIA</sequence>
<dbReference type="InterPro" id="IPR002110">
    <property type="entry name" value="Ankyrin_rpt"/>
</dbReference>
<gene>
    <name evidence="3" type="ORF">FHETE_9994</name>
</gene>
<organism evidence="3 4">
    <name type="scientific">Fusarium heterosporum</name>
    <dbReference type="NCBI Taxonomy" id="42747"/>
    <lineage>
        <taxon>Eukaryota</taxon>
        <taxon>Fungi</taxon>
        <taxon>Dikarya</taxon>
        <taxon>Ascomycota</taxon>
        <taxon>Pezizomycotina</taxon>
        <taxon>Sordariomycetes</taxon>
        <taxon>Hypocreomycetidae</taxon>
        <taxon>Hypocreales</taxon>
        <taxon>Nectriaceae</taxon>
        <taxon>Fusarium</taxon>
        <taxon>Fusarium heterosporum species complex</taxon>
    </lineage>
</organism>
<feature type="non-terminal residue" evidence="3">
    <location>
        <position position="282"/>
    </location>
</feature>
<evidence type="ECO:0000256" key="2">
    <source>
        <dbReference type="ARBA" id="ARBA00023043"/>
    </source>
</evidence>
<evidence type="ECO:0000313" key="4">
    <source>
        <dbReference type="Proteomes" id="UP000567885"/>
    </source>
</evidence>
<keyword evidence="1" id="KW-0677">Repeat</keyword>
<evidence type="ECO:0000256" key="1">
    <source>
        <dbReference type="ARBA" id="ARBA00022737"/>
    </source>
</evidence>
<dbReference type="Pfam" id="PF12796">
    <property type="entry name" value="Ank_2"/>
    <property type="match status" value="1"/>
</dbReference>
<dbReference type="OrthoDB" id="823504at2759"/>
<comment type="caution">
    <text evidence="3">The sequence shown here is derived from an EMBL/GenBank/DDBJ whole genome shotgun (WGS) entry which is preliminary data.</text>
</comment>
<keyword evidence="2" id="KW-0040">ANK repeat</keyword>
<name>A0A8H5SV19_FUSHE</name>
<proteinExistence type="predicted"/>
<dbReference type="Proteomes" id="UP000567885">
    <property type="component" value="Unassembled WGS sequence"/>
</dbReference>